<sequence length="185" mass="21275">MKNYGIVFFAVLAITVTSTLIYHAFQFKVDVTGVNYKEQVESWFNRSIDEDVELELKKTKRVGESNTYVSVFASTKYRLRLGHVFIKKGWFGKYKFSQASQSLNPVTYTDIVTSKGNYAVLSGENIDRKYVKVKGIMPHHTINAALPKDDYFIICKKLPDGLRQPYPVELYLYDADGNRVLVEHQ</sequence>
<dbReference type="RefSeq" id="WP_244710421.1">
    <property type="nucleotide sequence ID" value="NZ_CP095073.1"/>
</dbReference>
<dbReference type="Proteomes" id="UP000831787">
    <property type="component" value="Chromosome"/>
</dbReference>
<feature type="transmembrane region" description="Helical" evidence="1">
    <location>
        <begin position="6"/>
        <end position="25"/>
    </location>
</feature>
<evidence type="ECO:0000313" key="2">
    <source>
        <dbReference type="EMBL" id="UOQ44449.1"/>
    </source>
</evidence>
<keyword evidence="1" id="KW-0812">Transmembrane</keyword>
<organism evidence="2 3">
    <name type="scientific">Halobacillus salinarum</name>
    <dbReference type="NCBI Taxonomy" id="2932257"/>
    <lineage>
        <taxon>Bacteria</taxon>
        <taxon>Bacillati</taxon>
        <taxon>Bacillota</taxon>
        <taxon>Bacilli</taxon>
        <taxon>Bacillales</taxon>
        <taxon>Bacillaceae</taxon>
        <taxon>Halobacillus</taxon>
    </lineage>
</organism>
<dbReference type="EMBL" id="CP095073">
    <property type="protein sequence ID" value="UOQ44449.1"/>
    <property type="molecule type" value="Genomic_DNA"/>
</dbReference>
<proteinExistence type="predicted"/>
<protein>
    <submittedName>
        <fullName evidence="2">Uncharacterized protein</fullName>
    </submittedName>
</protein>
<keyword evidence="3" id="KW-1185">Reference proteome</keyword>
<accession>A0ABY4EJV1</accession>
<name>A0ABY4EJV1_9BACI</name>
<keyword evidence="1" id="KW-1133">Transmembrane helix</keyword>
<reference evidence="2 3" key="1">
    <citation type="submission" date="2022-04" db="EMBL/GenBank/DDBJ databases">
        <title>Halobacillus sp. isolated from saltern.</title>
        <authorList>
            <person name="Won M."/>
            <person name="Lee C.-M."/>
            <person name="Woen H.-Y."/>
            <person name="Kwon S.-W."/>
        </authorList>
    </citation>
    <scope>NUCLEOTIDE SEQUENCE [LARGE SCALE GENOMIC DNA]</scope>
    <source>
        <strain evidence="2 3">SSBR10-3</strain>
    </source>
</reference>
<evidence type="ECO:0000256" key="1">
    <source>
        <dbReference type="SAM" id="Phobius"/>
    </source>
</evidence>
<keyword evidence="1" id="KW-0472">Membrane</keyword>
<evidence type="ECO:0000313" key="3">
    <source>
        <dbReference type="Proteomes" id="UP000831787"/>
    </source>
</evidence>
<gene>
    <name evidence="2" type="ORF">MUN89_00165</name>
</gene>